<proteinExistence type="predicted"/>
<sequence>MPGRPCQVFKTDKQTFPSLYIFGLKRTVFLPFILLHTYLNRFLSTSTRQELGKNAAINPRILEEVHWSRRYRVYLLQTSGACELIHLRMMSENTQTIQNKMHSTHFDNHSSENNSIIRGQWRTIQQLTEYFKRGSNSLPSPSPVTPSTRRSKHWARILSRNSTSEYAGNRRNKPNAASECCGTDKFNGNLVDESTPLDIRIKLTNLSEMHGVASETPELCSIANTCDMVISPFITRSGLDKWIKLFTSAVVRVFIMQFQIDLNLNRNVGRNDGWLLNGACNGSRFCSVDSCLTSSVIRSVSLRSSVILASCFVDKFGTKTFNFFSSSKKNSGRIATLGVPPTTFSNEQHASRNPGYSAAESMTDFRSCSLLGLNVATLKHLCNMRNQPKLVLAVDSSSLGRRSFGEFFENTVVPSTDI</sequence>
<gene>
    <name evidence="1" type="ORF">Bhyg_16760</name>
</gene>
<accession>A0A9Q0RV47</accession>
<evidence type="ECO:0000313" key="1">
    <source>
        <dbReference type="EMBL" id="KAJ6632888.1"/>
    </source>
</evidence>
<protein>
    <submittedName>
        <fullName evidence="1">Uncharacterized protein</fullName>
    </submittedName>
</protein>
<keyword evidence="2" id="KW-1185">Reference proteome</keyword>
<comment type="caution">
    <text evidence="1">The sequence shown here is derived from an EMBL/GenBank/DDBJ whole genome shotgun (WGS) entry which is preliminary data.</text>
</comment>
<reference evidence="1" key="1">
    <citation type="submission" date="2022-07" db="EMBL/GenBank/DDBJ databases">
        <authorList>
            <person name="Trinca V."/>
            <person name="Uliana J.V.C."/>
            <person name="Torres T.T."/>
            <person name="Ward R.J."/>
            <person name="Monesi N."/>
        </authorList>
    </citation>
    <scope>NUCLEOTIDE SEQUENCE</scope>
    <source>
        <strain evidence="1">HSMRA1968</strain>
        <tissue evidence="1">Whole embryos</tissue>
    </source>
</reference>
<dbReference type="Proteomes" id="UP001151699">
    <property type="component" value="Unassembled WGS sequence"/>
</dbReference>
<name>A0A9Q0RV47_9DIPT</name>
<dbReference type="EMBL" id="WJQU01002417">
    <property type="protein sequence ID" value="KAJ6632888.1"/>
    <property type="molecule type" value="Genomic_DNA"/>
</dbReference>
<organism evidence="1 2">
    <name type="scientific">Pseudolycoriella hygida</name>
    <dbReference type="NCBI Taxonomy" id="35572"/>
    <lineage>
        <taxon>Eukaryota</taxon>
        <taxon>Metazoa</taxon>
        <taxon>Ecdysozoa</taxon>
        <taxon>Arthropoda</taxon>
        <taxon>Hexapoda</taxon>
        <taxon>Insecta</taxon>
        <taxon>Pterygota</taxon>
        <taxon>Neoptera</taxon>
        <taxon>Endopterygota</taxon>
        <taxon>Diptera</taxon>
        <taxon>Nematocera</taxon>
        <taxon>Sciaroidea</taxon>
        <taxon>Sciaridae</taxon>
        <taxon>Pseudolycoriella</taxon>
    </lineage>
</organism>
<dbReference type="AlphaFoldDB" id="A0A9Q0RV47"/>
<evidence type="ECO:0000313" key="2">
    <source>
        <dbReference type="Proteomes" id="UP001151699"/>
    </source>
</evidence>